<keyword evidence="3" id="KW-1185">Reference proteome</keyword>
<dbReference type="EMBL" id="JAAIKE010000001">
    <property type="protein sequence ID" value="NEX45122.1"/>
    <property type="molecule type" value="Genomic_DNA"/>
</dbReference>
<dbReference type="Proteomes" id="UP000481421">
    <property type="component" value="Unassembled WGS sequence"/>
</dbReference>
<dbReference type="PANTHER" id="PTHR33802:SF1">
    <property type="entry name" value="XK-RELATED PROTEIN"/>
    <property type="match status" value="1"/>
</dbReference>
<feature type="transmembrane region" description="Helical" evidence="1">
    <location>
        <begin position="190"/>
        <end position="207"/>
    </location>
</feature>
<keyword evidence="1" id="KW-0472">Membrane</keyword>
<evidence type="ECO:0008006" key="4">
    <source>
        <dbReference type="Google" id="ProtNLM"/>
    </source>
</evidence>
<feature type="transmembrane region" description="Helical" evidence="1">
    <location>
        <begin position="103"/>
        <end position="123"/>
    </location>
</feature>
<feature type="transmembrane region" description="Helical" evidence="1">
    <location>
        <begin position="213"/>
        <end position="232"/>
    </location>
</feature>
<evidence type="ECO:0000313" key="3">
    <source>
        <dbReference type="Proteomes" id="UP000481421"/>
    </source>
</evidence>
<reference evidence="2 3" key="1">
    <citation type="submission" date="2020-02" db="EMBL/GenBank/DDBJ databases">
        <title>Rhodobacter algicola sp. nov., isolated from microalga culture.</title>
        <authorList>
            <person name="Park C.-Y."/>
        </authorList>
    </citation>
    <scope>NUCLEOTIDE SEQUENCE [LARGE SCALE GENOMIC DNA]</scope>
    <source>
        <strain evidence="2 3">ETT8</strain>
    </source>
</reference>
<protein>
    <recommendedName>
        <fullName evidence="4">Tryptophan-rich sensory protein</fullName>
    </recommendedName>
</protein>
<keyword evidence="1" id="KW-1133">Transmembrane helix</keyword>
<dbReference type="PANTHER" id="PTHR33802">
    <property type="entry name" value="SI:CH211-161H7.5-RELATED"/>
    <property type="match status" value="1"/>
</dbReference>
<gene>
    <name evidence="2" type="ORF">G3572_02820</name>
</gene>
<evidence type="ECO:0000256" key="1">
    <source>
        <dbReference type="SAM" id="Phobius"/>
    </source>
</evidence>
<comment type="caution">
    <text evidence="2">The sequence shown here is derived from an EMBL/GenBank/DDBJ whole genome shotgun (WGS) entry which is preliminary data.</text>
</comment>
<evidence type="ECO:0000313" key="2">
    <source>
        <dbReference type="EMBL" id="NEX45122.1"/>
    </source>
</evidence>
<feature type="transmembrane region" description="Helical" evidence="1">
    <location>
        <begin position="166"/>
        <end position="183"/>
    </location>
</feature>
<accession>A0A6B3RPY5</accession>
<feature type="transmembrane region" description="Helical" evidence="1">
    <location>
        <begin position="80"/>
        <end position="97"/>
    </location>
</feature>
<feature type="transmembrane region" description="Helical" evidence="1">
    <location>
        <begin position="135"/>
        <end position="160"/>
    </location>
</feature>
<dbReference type="AlphaFoldDB" id="A0A6B3RPY5"/>
<name>A0A6B3RPY5_9RHOB</name>
<sequence length="239" mass="25615">MMTLRAILLILATLAFVLAPFYTPSFSGFDPSLFPVPIENPAVQPAGYAFSIWSVIYVWLLIHAGYGFWKRAHSPDWDSVRVPLIVSLVLGSLWLAIASSYPVIATVVILAMAAATLTAYFLADEFYDRWLLSAPLAIYAGWLSAASSVSVGILLAGYGVLTDTESALVMIAVVLGIAGLVQWARPYMPVYGLTVVWALVGIIVTNAQTNVLVAGVAAGAAALMAAVTFFAWNKRRVTL</sequence>
<organism evidence="2 3">
    <name type="scientific">Pseudotabrizicola algicola</name>
    <dbReference type="NCBI Taxonomy" id="2709381"/>
    <lineage>
        <taxon>Bacteria</taxon>
        <taxon>Pseudomonadati</taxon>
        <taxon>Pseudomonadota</taxon>
        <taxon>Alphaproteobacteria</taxon>
        <taxon>Rhodobacterales</taxon>
        <taxon>Paracoccaceae</taxon>
        <taxon>Pseudotabrizicola</taxon>
    </lineage>
</organism>
<feature type="transmembrane region" description="Helical" evidence="1">
    <location>
        <begin position="49"/>
        <end position="68"/>
    </location>
</feature>
<proteinExistence type="predicted"/>
<keyword evidence="1" id="KW-0812">Transmembrane</keyword>